<dbReference type="PROSITE" id="PS00139">
    <property type="entry name" value="THIOL_PROTEASE_CYS"/>
    <property type="match status" value="1"/>
</dbReference>
<dbReference type="SMART" id="SM00848">
    <property type="entry name" value="Inhibitor_I29"/>
    <property type="match status" value="1"/>
</dbReference>
<feature type="domain" description="Cathepsin propeptide inhibitor" evidence="9">
    <location>
        <begin position="21"/>
        <end position="81"/>
    </location>
</feature>
<sequence>MKLFLIFVSLGLVAGELSGEWTLWTKLHGKTYTSFEIEELRVKIFEENRIKIQKHNAEAQNGLHTYSLEMNQYGDLLQSEFLQGYTGLAKGSYSGDNTVILDNSAPVPSYVNWTKNGAVTAVKDQKDCGSCWAFSTTGSVEGQYFIKNKKLLSFSEQQLVDCSSDFRNEGCNGGWMDNAFKYLIANKGIATEDTYPYTATDGVCVYNKTMAAGRISSFKDVKHGSEDQLKLAVAQIGPISVAIDASSGDFQFYKKGVYVDEECSSKYLDHGVLAVGYGTDKGTGLDYWLVKNSWSASWGDQGYIKMARNHKNMCGIASLASYPVI</sequence>
<dbReference type="SUPFAM" id="SSF54001">
    <property type="entry name" value="Cysteine proteinases"/>
    <property type="match status" value="1"/>
</dbReference>
<keyword evidence="4" id="KW-0788">Thiol protease</keyword>
<feature type="chain" id="PRO_5018765453" evidence="7">
    <location>
        <begin position="20"/>
        <end position="325"/>
    </location>
</feature>
<dbReference type="InterPro" id="IPR000668">
    <property type="entry name" value="Peptidase_C1A_C"/>
</dbReference>
<feature type="signal peptide" evidence="7">
    <location>
        <begin position="1"/>
        <end position="19"/>
    </location>
</feature>
<dbReference type="InterPro" id="IPR013201">
    <property type="entry name" value="Prot_inhib_I29"/>
</dbReference>
<dbReference type="OrthoDB" id="6479863at2759"/>
<dbReference type="Pfam" id="PF00112">
    <property type="entry name" value="Peptidase_C1"/>
    <property type="match status" value="1"/>
</dbReference>
<keyword evidence="3" id="KW-0378">Hydrolase</keyword>
<evidence type="ECO:0000259" key="9">
    <source>
        <dbReference type="SMART" id="SM00848"/>
    </source>
</evidence>
<keyword evidence="5" id="KW-0865">Zymogen</keyword>
<feature type="domain" description="Peptidase C1A papain C-terminal" evidence="8">
    <location>
        <begin position="107"/>
        <end position="324"/>
    </location>
</feature>
<evidence type="ECO:0000313" key="10">
    <source>
        <dbReference type="EMBL" id="ADM53740.1"/>
    </source>
</evidence>
<keyword evidence="6" id="KW-1015">Disulfide bond</keyword>
<evidence type="ECO:0000256" key="3">
    <source>
        <dbReference type="ARBA" id="ARBA00022801"/>
    </source>
</evidence>
<dbReference type="InterPro" id="IPR025660">
    <property type="entry name" value="Pept_his_AS"/>
</dbReference>
<keyword evidence="7" id="KW-0732">Signal</keyword>
<evidence type="ECO:0000256" key="2">
    <source>
        <dbReference type="ARBA" id="ARBA00022670"/>
    </source>
</evidence>
<dbReference type="CDD" id="cd02248">
    <property type="entry name" value="Peptidase_C1A"/>
    <property type="match status" value="1"/>
</dbReference>
<proteinExistence type="evidence at transcript level"/>
<dbReference type="InterPro" id="IPR000169">
    <property type="entry name" value="Pept_cys_AS"/>
</dbReference>
<evidence type="ECO:0000256" key="6">
    <source>
        <dbReference type="ARBA" id="ARBA00023157"/>
    </source>
</evidence>
<protein>
    <submittedName>
        <fullName evidence="10">Cathepsin L1</fullName>
    </submittedName>
</protein>
<dbReference type="InterPro" id="IPR038765">
    <property type="entry name" value="Papain-like_cys_pep_sf"/>
</dbReference>
<dbReference type="FunFam" id="3.90.70.10:FF:000006">
    <property type="entry name" value="Cathepsin S"/>
    <property type="match status" value="1"/>
</dbReference>
<evidence type="ECO:0000256" key="1">
    <source>
        <dbReference type="ARBA" id="ARBA00008455"/>
    </source>
</evidence>
<dbReference type="PRINTS" id="PR00705">
    <property type="entry name" value="PAPAIN"/>
</dbReference>
<evidence type="ECO:0000259" key="8">
    <source>
        <dbReference type="SMART" id="SM00645"/>
    </source>
</evidence>
<name>E1A0V0_LEPSM</name>
<dbReference type="InterPro" id="IPR013128">
    <property type="entry name" value="Peptidase_C1A"/>
</dbReference>
<dbReference type="PROSITE" id="PS00639">
    <property type="entry name" value="THIOL_PROTEASE_HIS"/>
    <property type="match status" value="1"/>
</dbReference>
<evidence type="ECO:0000256" key="4">
    <source>
        <dbReference type="ARBA" id="ARBA00022807"/>
    </source>
</evidence>
<dbReference type="Gene3D" id="3.90.70.10">
    <property type="entry name" value="Cysteine proteinases"/>
    <property type="match status" value="1"/>
</dbReference>
<evidence type="ECO:0000256" key="5">
    <source>
        <dbReference type="ARBA" id="ARBA00023145"/>
    </source>
</evidence>
<dbReference type="PANTHER" id="PTHR12411">
    <property type="entry name" value="CYSTEINE PROTEASE FAMILY C1-RELATED"/>
    <property type="match status" value="1"/>
</dbReference>
<dbReference type="SMART" id="SM00645">
    <property type="entry name" value="Pept_C1"/>
    <property type="match status" value="1"/>
</dbReference>
<evidence type="ECO:0000256" key="7">
    <source>
        <dbReference type="SAM" id="SignalP"/>
    </source>
</evidence>
<dbReference type="GO" id="GO:0006508">
    <property type="term" value="P:proteolysis"/>
    <property type="evidence" value="ECO:0007669"/>
    <property type="project" value="UniProtKB-KW"/>
</dbReference>
<dbReference type="PROSITE" id="PS00640">
    <property type="entry name" value="THIOL_PROTEASE_ASN"/>
    <property type="match status" value="1"/>
</dbReference>
<organism evidence="10">
    <name type="scientific">Lepeophtheirus salmonis</name>
    <name type="common">Salmon louse</name>
    <name type="synonym">Caligus salmonis</name>
    <dbReference type="NCBI Taxonomy" id="72036"/>
    <lineage>
        <taxon>Eukaryota</taxon>
        <taxon>Metazoa</taxon>
        <taxon>Ecdysozoa</taxon>
        <taxon>Arthropoda</taxon>
        <taxon>Crustacea</taxon>
        <taxon>Multicrustacea</taxon>
        <taxon>Hexanauplia</taxon>
        <taxon>Copepoda</taxon>
        <taxon>Siphonostomatoida</taxon>
        <taxon>Caligidae</taxon>
        <taxon>Lepeophtheirus</taxon>
    </lineage>
</organism>
<keyword evidence="2" id="KW-0645">Protease</keyword>
<dbReference type="EMBL" id="HM439291">
    <property type="protein sequence ID" value="ADM53740.1"/>
    <property type="molecule type" value="mRNA"/>
</dbReference>
<accession>E1A0V0</accession>
<comment type="similarity">
    <text evidence="1">Belongs to the peptidase C1 family.</text>
</comment>
<dbReference type="InterPro" id="IPR039417">
    <property type="entry name" value="Peptidase_C1A_papain-like"/>
</dbReference>
<dbReference type="InterPro" id="IPR025661">
    <property type="entry name" value="Pept_asp_AS"/>
</dbReference>
<dbReference type="AlphaFoldDB" id="E1A0V0"/>
<reference evidence="10" key="1">
    <citation type="journal article" date="2012" name="Aquaculture">
        <title>Cathepsin L proteases of the parasitic copepod, Lepeophtheirus salmonis.</title>
        <authorList>
            <person name="McCarthy E."/>
            <person name="Cunningham E."/>
            <person name="Copley L."/>
            <person name="Jackson D."/>
            <person name="Johnston D."/>
            <person name="Dalton J.P."/>
            <person name="Mulcahy G."/>
        </authorList>
    </citation>
    <scope>NUCLEOTIDE SEQUENCE</scope>
</reference>
<dbReference type="GO" id="GO:0008234">
    <property type="term" value="F:cysteine-type peptidase activity"/>
    <property type="evidence" value="ECO:0007669"/>
    <property type="project" value="UniProtKB-KW"/>
</dbReference>
<dbReference type="Pfam" id="PF08246">
    <property type="entry name" value="Inhibitor_I29"/>
    <property type="match status" value="1"/>
</dbReference>